<dbReference type="PANTHER" id="PTHR23505:SF79">
    <property type="entry name" value="PROTEIN SPINSTER"/>
    <property type="match status" value="1"/>
</dbReference>
<dbReference type="RefSeq" id="WP_039606921.1">
    <property type="nucleotide sequence ID" value="NZ_FMUP01000003.1"/>
</dbReference>
<name>A0A0B3BNN6_9PSED</name>
<dbReference type="PROSITE" id="PS00216">
    <property type="entry name" value="SUGAR_TRANSPORT_1"/>
    <property type="match status" value="1"/>
</dbReference>
<dbReference type="OrthoDB" id="6057322at2"/>
<dbReference type="InterPro" id="IPR005829">
    <property type="entry name" value="Sugar_transporter_CS"/>
</dbReference>
<dbReference type="Gene3D" id="1.20.1250.20">
    <property type="entry name" value="MFS general substrate transporter like domains"/>
    <property type="match status" value="1"/>
</dbReference>
<feature type="transmembrane region" description="Helical" evidence="6">
    <location>
        <begin position="12"/>
        <end position="36"/>
    </location>
</feature>
<feature type="transmembrane region" description="Helical" evidence="6">
    <location>
        <begin position="291"/>
        <end position="311"/>
    </location>
</feature>
<dbReference type="SUPFAM" id="SSF103473">
    <property type="entry name" value="MFS general substrate transporter"/>
    <property type="match status" value="1"/>
</dbReference>
<keyword evidence="3 6" id="KW-0812">Transmembrane</keyword>
<keyword evidence="9" id="KW-1185">Reference proteome</keyword>
<feature type="transmembrane region" description="Helical" evidence="6">
    <location>
        <begin position="81"/>
        <end position="100"/>
    </location>
</feature>
<protein>
    <submittedName>
        <fullName evidence="8">Arabinose ABC transporter permease</fullName>
    </submittedName>
</protein>
<comment type="caution">
    <text evidence="8">The sequence shown here is derived from an EMBL/GenBank/DDBJ whole genome shotgun (WGS) entry which is preliminary data.</text>
</comment>
<organism evidence="8 9">
    <name type="scientific">Pseudomonas flexibilis</name>
    <dbReference type="NCBI Taxonomy" id="706570"/>
    <lineage>
        <taxon>Bacteria</taxon>
        <taxon>Pseudomonadati</taxon>
        <taxon>Pseudomonadota</taxon>
        <taxon>Gammaproteobacteria</taxon>
        <taxon>Pseudomonadales</taxon>
        <taxon>Pseudomonadaceae</taxon>
        <taxon>Pseudomonas</taxon>
    </lineage>
</organism>
<keyword evidence="2" id="KW-0813">Transport</keyword>
<evidence type="ECO:0000256" key="3">
    <source>
        <dbReference type="ARBA" id="ARBA00022692"/>
    </source>
</evidence>
<evidence type="ECO:0000259" key="7">
    <source>
        <dbReference type="PROSITE" id="PS50850"/>
    </source>
</evidence>
<dbReference type="InterPro" id="IPR044770">
    <property type="entry name" value="MFS_spinster-like"/>
</dbReference>
<feature type="transmembrane region" description="Helical" evidence="6">
    <location>
        <begin position="140"/>
        <end position="161"/>
    </location>
</feature>
<dbReference type="EMBL" id="JTAK01000005">
    <property type="protein sequence ID" value="KHO64245.1"/>
    <property type="molecule type" value="Genomic_DNA"/>
</dbReference>
<evidence type="ECO:0000256" key="5">
    <source>
        <dbReference type="ARBA" id="ARBA00023136"/>
    </source>
</evidence>
<feature type="domain" description="Major facilitator superfamily (MFS) profile" evidence="7">
    <location>
        <begin position="14"/>
        <end position="423"/>
    </location>
</feature>
<keyword evidence="4 6" id="KW-1133">Transmembrane helix</keyword>
<feature type="transmembrane region" description="Helical" evidence="6">
    <location>
        <begin position="48"/>
        <end position="69"/>
    </location>
</feature>
<feature type="transmembrane region" description="Helical" evidence="6">
    <location>
        <begin position="256"/>
        <end position="279"/>
    </location>
</feature>
<dbReference type="AlphaFoldDB" id="A0A0B3BNN6"/>
<sequence>MSSSSQVTWRSHYALCVLAIIYVCNYIDRYLVSILIEPIKLEFGVSDTAIGLLTGVAFALFYTVFGLPMGRLADRIGRKPVVALSCIAWSLMTMLCGVATSFGMLLAFRILVAVGEAGGSAPSVAMVADLYPARLRSRALSIFMMGPPIGIALGLGAGGWIAEHYGWRAAFLVIGAPGILIGLLLAFTVRAPRPASLSSPQVRQERFMATLRSMLGVSSYRLILVAGSLAAVAGNAVGTWNPSFLIRSHGLGIQEAGFLIGIVGGLCAAIGTLTCGFVTDRLMARDAGWQVGVAALGTLVSVPFGLLFFLWPSGGAFQVAGISVPTAFLFYMGFAFFATWWTTPCFGAMSGLFPPAKVAQATALFLMGVTLVGVGVGPLVVGALSDLYHTAIGDQALRYAMASTIALLLAPVVCLSLAVPRYRRQTLDLPANQLAQADAVTV</sequence>
<dbReference type="GO" id="GO:0022857">
    <property type="term" value="F:transmembrane transporter activity"/>
    <property type="evidence" value="ECO:0007669"/>
    <property type="project" value="InterPro"/>
</dbReference>
<dbReference type="STRING" id="706570.PT85_13530"/>
<dbReference type="InterPro" id="IPR020846">
    <property type="entry name" value="MFS_dom"/>
</dbReference>
<feature type="transmembrane region" description="Helical" evidence="6">
    <location>
        <begin position="106"/>
        <end position="128"/>
    </location>
</feature>
<feature type="transmembrane region" description="Helical" evidence="6">
    <location>
        <begin position="396"/>
        <end position="419"/>
    </location>
</feature>
<evidence type="ECO:0000256" key="6">
    <source>
        <dbReference type="SAM" id="Phobius"/>
    </source>
</evidence>
<feature type="transmembrane region" description="Helical" evidence="6">
    <location>
        <begin position="210"/>
        <end position="236"/>
    </location>
</feature>
<dbReference type="InterPro" id="IPR011701">
    <property type="entry name" value="MFS"/>
</dbReference>
<evidence type="ECO:0000313" key="9">
    <source>
        <dbReference type="Proteomes" id="UP000030980"/>
    </source>
</evidence>
<feature type="transmembrane region" description="Helical" evidence="6">
    <location>
        <begin position="317"/>
        <end position="342"/>
    </location>
</feature>
<comment type="subcellular location">
    <subcellularLocation>
        <location evidence="1">Membrane</location>
        <topology evidence="1">Multi-pass membrane protein</topology>
    </subcellularLocation>
</comment>
<keyword evidence="5 6" id="KW-0472">Membrane</keyword>
<dbReference type="Proteomes" id="UP000030980">
    <property type="component" value="Unassembled WGS sequence"/>
</dbReference>
<evidence type="ECO:0000256" key="1">
    <source>
        <dbReference type="ARBA" id="ARBA00004141"/>
    </source>
</evidence>
<dbReference type="PANTHER" id="PTHR23505">
    <property type="entry name" value="SPINSTER"/>
    <property type="match status" value="1"/>
</dbReference>
<feature type="transmembrane region" description="Helical" evidence="6">
    <location>
        <begin position="167"/>
        <end position="189"/>
    </location>
</feature>
<dbReference type="GO" id="GO:0016020">
    <property type="term" value="C:membrane"/>
    <property type="evidence" value="ECO:0007669"/>
    <property type="project" value="UniProtKB-SubCell"/>
</dbReference>
<dbReference type="PROSITE" id="PS50850">
    <property type="entry name" value="MFS"/>
    <property type="match status" value="1"/>
</dbReference>
<accession>A0A0B3BNN6</accession>
<feature type="transmembrane region" description="Helical" evidence="6">
    <location>
        <begin position="363"/>
        <end position="384"/>
    </location>
</feature>
<dbReference type="Pfam" id="PF07690">
    <property type="entry name" value="MFS_1"/>
    <property type="match status" value="1"/>
</dbReference>
<evidence type="ECO:0000313" key="8">
    <source>
        <dbReference type="EMBL" id="KHO64245.1"/>
    </source>
</evidence>
<proteinExistence type="predicted"/>
<gene>
    <name evidence="8" type="ORF">PT85_13530</name>
</gene>
<dbReference type="InterPro" id="IPR036259">
    <property type="entry name" value="MFS_trans_sf"/>
</dbReference>
<evidence type="ECO:0000256" key="2">
    <source>
        <dbReference type="ARBA" id="ARBA00022448"/>
    </source>
</evidence>
<dbReference type="CDD" id="cd17328">
    <property type="entry name" value="MFS_spinster_like"/>
    <property type="match status" value="1"/>
</dbReference>
<evidence type="ECO:0000256" key="4">
    <source>
        <dbReference type="ARBA" id="ARBA00022989"/>
    </source>
</evidence>
<reference evidence="8 9" key="1">
    <citation type="submission" date="2014-11" db="EMBL/GenBank/DDBJ databases">
        <title>Genome sequence of Pseudomonas tuomuerensis JCM 14085.</title>
        <authorList>
            <person name="Shin S.-K."/>
            <person name="Yi H."/>
        </authorList>
    </citation>
    <scope>NUCLEOTIDE SEQUENCE [LARGE SCALE GENOMIC DNA]</scope>
    <source>
        <strain evidence="8 9">JCM 14085</strain>
    </source>
</reference>